<feature type="non-terminal residue" evidence="2">
    <location>
        <position position="1"/>
    </location>
</feature>
<sequence>VEVSNASDLFNHSDCDKGQNPETEESDFTGSNEDYHTSSTPSSSEDQYWCVIMTRRKPGKWWRRTDNVEEPNKRPRRTAQLSSLPAASNVHVESDQQYLAQGSVARESILTVDSLEDNEEPSSRSAFRDPPDGLTTEPHDKALSDVGDWTYDDGHMFSEGFEEGLSEECAEE</sequence>
<evidence type="ECO:0000313" key="2">
    <source>
        <dbReference type="EMBL" id="KAG7454213.1"/>
    </source>
</evidence>
<feature type="region of interest" description="Disordered" evidence="1">
    <location>
        <begin position="113"/>
        <end position="147"/>
    </location>
</feature>
<feature type="region of interest" description="Disordered" evidence="1">
    <location>
        <begin position="61"/>
        <end position="87"/>
    </location>
</feature>
<accession>A0AAV6PAS7</accession>
<feature type="compositionally biased region" description="Polar residues" evidence="1">
    <location>
        <begin position="28"/>
        <end position="46"/>
    </location>
</feature>
<feature type="compositionally biased region" description="Basic and acidic residues" evidence="1">
    <location>
        <begin position="126"/>
        <end position="143"/>
    </location>
</feature>
<dbReference type="EMBL" id="JAGKHQ010001617">
    <property type="protein sequence ID" value="KAG7454213.1"/>
    <property type="molecule type" value="Genomic_DNA"/>
</dbReference>
<feature type="compositionally biased region" description="Basic and acidic residues" evidence="1">
    <location>
        <begin position="63"/>
        <end position="73"/>
    </location>
</feature>
<reference evidence="2 3" key="1">
    <citation type="journal article" date="2021" name="Sci. Rep.">
        <title>Chromosome anchoring in Senegalese sole (Solea senegalensis) reveals sex-associated markers and genome rearrangements in flatfish.</title>
        <authorList>
            <person name="Guerrero-Cozar I."/>
            <person name="Gomez-Garrido J."/>
            <person name="Berbel C."/>
            <person name="Martinez-Blanch J.F."/>
            <person name="Alioto T."/>
            <person name="Claros M.G."/>
            <person name="Gagnaire P.A."/>
            <person name="Manchado M."/>
        </authorList>
    </citation>
    <scope>NUCLEOTIDE SEQUENCE [LARGE SCALE GENOMIC DNA]</scope>
    <source>
        <strain evidence="2">Sse05_10M</strain>
    </source>
</reference>
<feature type="compositionally biased region" description="Polar residues" evidence="1">
    <location>
        <begin position="1"/>
        <end position="10"/>
    </location>
</feature>
<keyword evidence="3" id="KW-1185">Reference proteome</keyword>
<dbReference type="Proteomes" id="UP000693946">
    <property type="component" value="Unassembled WGS sequence"/>
</dbReference>
<comment type="caution">
    <text evidence="2">The sequence shown here is derived from an EMBL/GenBank/DDBJ whole genome shotgun (WGS) entry which is preliminary data.</text>
</comment>
<gene>
    <name evidence="2" type="ORF">JOB18_009851</name>
</gene>
<feature type="region of interest" description="Disordered" evidence="1">
    <location>
        <begin position="1"/>
        <end position="48"/>
    </location>
</feature>
<name>A0AAV6PAS7_SOLSE</name>
<dbReference type="AlphaFoldDB" id="A0AAV6PAS7"/>
<organism evidence="2 3">
    <name type="scientific">Solea senegalensis</name>
    <name type="common">Senegalese sole</name>
    <dbReference type="NCBI Taxonomy" id="28829"/>
    <lineage>
        <taxon>Eukaryota</taxon>
        <taxon>Metazoa</taxon>
        <taxon>Chordata</taxon>
        <taxon>Craniata</taxon>
        <taxon>Vertebrata</taxon>
        <taxon>Euteleostomi</taxon>
        <taxon>Actinopterygii</taxon>
        <taxon>Neopterygii</taxon>
        <taxon>Teleostei</taxon>
        <taxon>Neoteleostei</taxon>
        <taxon>Acanthomorphata</taxon>
        <taxon>Carangaria</taxon>
        <taxon>Pleuronectiformes</taxon>
        <taxon>Pleuronectoidei</taxon>
        <taxon>Soleidae</taxon>
        <taxon>Solea</taxon>
    </lineage>
</organism>
<protein>
    <submittedName>
        <fullName evidence="2">Uncharacterized protein</fullName>
    </submittedName>
</protein>
<evidence type="ECO:0000256" key="1">
    <source>
        <dbReference type="SAM" id="MobiDB-lite"/>
    </source>
</evidence>
<evidence type="ECO:0000313" key="3">
    <source>
        <dbReference type="Proteomes" id="UP000693946"/>
    </source>
</evidence>
<proteinExistence type="predicted"/>